<dbReference type="Proteomes" id="UP000001811">
    <property type="component" value="Unplaced"/>
</dbReference>
<dbReference type="InterPro" id="IPR001909">
    <property type="entry name" value="KRAB"/>
</dbReference>
<dbReference type="Ensembl" id="ENSOCUT00000060718.1">
    <property type="protein sequence ID" value="ENSOCUP00000033834.1"/>
    <property type="gene ID" value="ENSOCUG00000034955.1"/>
</dbReference>
<sequence length="67" mass="8120">DSITVKDVDVNFTLEEWALLDHSQKNLYREVRMENFWNMVFVGIIQDDHNIGNEYRNPRRNLRKRLG</sequence>
<dbReference type="Pfam" id="PF01352">
    <property type="entry name" value="KRAB"/>
    <property type="match status" value="1"/>
</dbReference>
<dbReference type="PANTHER" id="PTHR23232">
    <property type="entry name" value="KRAB DOMAIN C2H2 ZINC FINGER"/>
    <property type="match status" value="1"/>
</dbReference>
<dbReference type="CDD" id="cd07765">
    <property type="entry name" value="KRAB_A-box"/>
    <property type="match status" value="1"/>
</dbReference>
<evidence type="ECO:0000313" key="2">
    <source>
        <dbReference type="Ensembl" id="ENSOCUP00000033834.1"/>
    </source>
</evidence>
<keyword evidence="3" id="KW-1185">Reference proteome</keyword>
<reference evidence="2 3" key="1">
    <citation type="journal article" date="2011" name="Nature">
        <title>A high-resolution map of human evolutionary constraint using 29 mammals.</title>
        <authorList>
            <person name="Lindblad-Toh K."/>
            <person name="Garber M."/>
            <person name="Zuk O."/>
            <person name="Lin M.F."/>
            <person name="Parker B.J."/>
            <person name="Washietl S."/>
            <person name="Kheradpour P."/>
            <person name="Ernst J."/>
            <person name="Jordan G."/>
            <person name="Mauceli E."/>
            <person name="Ward L.D."/>
            <person name="Lowe C.B."/>
            <person name="Holloway A.K."/>
            <person name="Clamp M."/>
            <person name="Gnerre S."/>
            <person name="Alfoldi J."/>
            <person name="Beal K."/>
            <person name="Chang J."/>
            <person name="Clawson H."/>
            <person name="Cuff J."/>
            <person name="Di Palma F."/>
            <person name="Fitzgerald S."/>
            <person name="Flicek P."/>
            <person name="Guttman M."/>
            <person name="Hubisz M.J."/>
            <person name="Jaffe D.B."/>
            <person name="Jungreis I."/>
            <person name="Kent W.J."/>
            <person name="Kostka D."/>
            <person name="Lara M."/>
            <person name="Martins A.L."/>
            <person name="Massingham T."/>
            <person name="Moltke I."/>
            <person name="Raney B.J."/>
            <person name="Rasmussen M.D."/>
            <person name="Robinson J."/>
            <person name="Stark A."/>
            <person name="Vilella A.J."/>
            <person name="Wen J."/>
            <person name="Xie X."/>
            <person name="Zody M.C."/>
            <person name="Baldwin J."/>
            <person name="Bloom T."/>
            <person name="Chin C.W."/>
            <person name="Heiman D."/>
            <person name="Nicol R."/>
            <person name="Nusbaum C."/>
            <person name="Young S."/>
            <person name="Wilkinson J."/>
            <person name="Worley K.C."/>
            <person name="Kovar C.L."/>
            <person name="Muzny D.M."/>
            <person name="Gibbs R.A."/>
            <person name="Cree A."/>
            <person name="Dihn H.H."/>
            <person name="Fowler G."/>
            <person name="Jhangiani S."/>
            <person name="Joshi V."/>
            <person name="Lee S."/>
            <person name="Lewis L.R."/>
            <person name="Nazareth L.V."/>
            <person name="Okwuonu G."/>
            <person name="Santibanez J."/>
            <person name="Warren W.C."/>
            <person name="Mardis E.R."/>
            <person name="Weinstock G.M."/>
            <person name="Wilson R.K."/>
            <person name="Delehaunty K."/>
            <person name="Dooling D."/>
            <person name="Fronik C."/>
            <person name="Fulton L."/>
            <person name="Fulton B."/>
            <person name="Graves T."/>
            <person name="Minx P."/>
            <person name="Sodergren E."/>
            <person name="Birney E."/>
            <person name="Margulies E.H."/>
            <person name="Herrero J."/>
            <person name="Green E.D."/>
            <person name="Haussler D."/>
            <person name="Siepel A."/>
            <person name="Goldman N."/>
            <person name="Pollard K.S."/>
            <person name="Pedersen J.S."/>
            <person name="Lander E.S."/>
            <person name="Kellis M."/>
        </authorList>
    </citation>
    <scope>NUCLEOTIDE SEQUENCE [LARGE SCALE GENOMIC DNA]</scope>
    <source>
        <strain evidence="3">Thorbecke</strain>
    </source>
</reference>
<reference evidence="2" key="3">
    <citation type="submission" date="2025-09" db="UniProtKB">
        <authorList>
            <consortium name="Ensembl"/>
        </authorList>
    </citation>
    <scope>IDENTIFICATION</scope>
    <source>
        <strain evidence="2">Thorbecke</strain>
    </source>
</reference>
<dbReference type="InterPro" id="IPR050169">
    <property type="entry name" value="Krueppel_C2H2_ZnF"/>
</dbReference>
<accession>A0A5F9CK23</accession>
<organism evidence="2 3">
    <name type="scientific">Oryctolagus cuniculus</name>
    <name type="common">Rabbit</name>
    <dbReference type="NCBI Taxonomy" id="9986"/>
    <lineage>
        <taxon>Eukaryota</taxon>
        <taxon>Metazoa</taxon>
        <taxon>Chordata</taxon>
        <taxon>Craniata</taxon>
        <taxon>Vertebrata</taxon>
        <taxon>Euteleostomi</taxon>
        <taxon>Mammalia</taxon>
        <taxon>Eutheria</taxon>
        <taxon>Euarchontoglires</taxon>
        <taxon>Glires</taxon>
        <taxon>Lagomorpha</taxon>
        <taxon>Leporidae</taxon>
        <taxon>Oryctolagus</taxon>
    </lineage>
</organism>
<dbReference type="GeneTree" id="ENSGT00950000182755"/>
<dbReference type="SMR" id="A0A5F9CK23"/>
<dbReference type="InParanoid" id="A0A5F9CK23"/>
<dbReference type="SMART" id="SM00349">
    <property type="entry name" value="KRAB"/>
    <property type="match status" value="1"/>
</dbReference>
<reference evidence="2" key="2">
    <citation type="submission" date="2025-08" db="UniProtKB">
        <authorList>
            <consortium name="Ensembl"/>
        </authorList>
    </citation>
    <scope>IDENTIFICATION</scope>
    <source>
        <strain evidence="2">Thorbecke</strain>
    </source>
</reference>
<evidence type="ECO:0000313" key="3">
    <source>
        <dbReference type="Proteomes" id="UP000001811"/>
    </source>
</evidence>
<proteinExistence type="predicted"/>
<dbReference type="AlphaFoldDB" id="A0A5F9CK23"/>
<evidence type="ECO:0000259" key="1">
    <source>
        <dbReference type="PROSITE" id="PS50805"/>
    </source>
</evidence>
<dbReference type="InterPro" id="IPR036051">
    <property type="entry name" value="KRAB_dom_sf"/>
</dbReference>
<dbReference type="Gene3D" id="6.10.140.140">
    <property type="match status" value="1"/>
</dbReference>
<protein>
    <recommendedName>
        <fullName evidence="1">KRAB domain-containing protein</fullName>
    </recommendedName>
</protein>
<name>A0A5F9CK23_RABIT</name>
<dbReference type="Bgee" id="ENSOCUG00000034955">
    <property type="expression patterns" value="Expressed in testis"/>
</dbReference>
<feature type="domain" description="KRAB" evidence="1">
    <location>
        <begin position="3"/>
        <end position="67"/>
    </location>
</feature>
<dbReference type="PROSITE" id="PS50805">
    <property type="entry name" value="KRAB"/>
    <property type="match status" value="1"/>
</dbReference>
<dbReference type="GO" id="GO:0006355">
    <property type="term" value="P:regulation of DNA-templated transcription"/>
    <property type="evidence" value="ECO:0007669"/>
    <property type="project" value="InterPro"/>
</dbReference>
<dbReference type="PANTHER" id="PTHR23232:SF117">
    <property type="entry name" value="KRAB DOMAIN-CONTAINING PROTEIN"/>
    <property type="match status" value="1"/>
</dbReference>
<dbReference type="SUPFAM" id="SSF109640">
    <property type="entry name" value="KRAB domain (Kruppel-associated box)"/>
    <property type="match status" value="1"/>
</dbReference>